<organism evidence="1 2">
    <name type="scientific">Sporanaerobium hydrogeniformans</name>
    <dbReference type="NCBI Taxonomy" id="3072179"/>
    <lineage>
        <taxon>Bacteria</taxon>
        <taxon>Bacillati</taxon>
        <taxon>Bacillota</taxon>
        <taxon>Clostridia</taxon>
        <taxon>Lachnospirales</taxon>
        <taxon>Lachnospiraceae</taxon>
        <taxon>Sporanaerobium</taxon>
    </lineage>
</organism>
<comment type="caution">
    <text evidence="1">The sequence shown here is derived from an EMBL/GenBank/DDBJ whole genome shotgun (WGS) entry which is preliminary data.</text>
</comment>
<protein>
    <submittedName>
        <fullName evidence="1">Short-chain dehydrogenase</fullName>
    </submittedName>
</protein>
<dbReference type="Proteomes" id="UP000224460">
    <property type="component" value="Unassembled WGS sequence"/>
</dbReference>
<proteinExistence type="predicted"/>
<evidence type="ECO:0000313" key="2">
    <source>
        <dbReference type="Proteomes" id="UP000224460"/>
    </source>
</evidence>
<reference evidence="1" key="1">
    <citation type="submission" date="2017-10" db="EMBL/GenBank/DDBJ databases">
        <title>Genome sequence of cellulolytic Lachnospiraceae bacterium XHS1971 isolated from hotspring sediment.</title>
        <authorList>
            <person name="Vasudevan G."/>
            <person name="Joshi A.J."/>
            <person name="Hivarkar S."/>
            <person name="Lanjekar V.B."/>
            <person name="Dhakephalkar P.K."/>
            <person name="Dagar S."/>
        </authorList>
    </citation>
    <scope>NUCLEOTIDE SEQUENCE</scope>
    <source>
        <strain evidence="1">XHS1971</strain>
    </source>
</reference>
<sequence>MKEYVLITGASSGIGYELAKEFASNGYSLIVVARREEQLVQLKKQLETENIEVHVIVEDLSEKLAPYRLFKKVTALEGRVRILINNAGAGYVGEFLEQSEEKERELLELNIVSLTQITKLFAREMKKQGGGKILNVASTGAYHPGAYIASYYAAKAYVLSFTEALQMELAPYHIEVAALCPGATKTEFARRAGRQDAGIAMSAEEVAKKAYRGLVRGKKVIFPSVIQRLFVCIPRRWAKKLVANYQRKLMIEESKHKVCK</sequence>
<evidence type="ECO:0000313" key="1">
    <source>
        <dbReference type="EMBL" id="PHV70928.1"/>
    </source>
</evidence>
<name>A0AC61DDR5_9FIRM</name>
<accession>A0AC61DDR5</accession>
<dbReference type="EMBL" id="PEDL01000006">
    <property type="protein sequence ID" value="PHV70928.1"/>
    <property type="molecule type" value="Genomic_DNA"/>
</dbReference>
<gene>
    <name evidence="1" type="ORF">CS063_07870</name>
</gene>
<keyword evidence="2" id="KW-1185">Reference proteome</keyword>